<evidence type="ECO:0000313" key="3">
    <source>
        <dbReference type="Proteomes" id="UP000287224"/>
    </source>
</evidence>
<organism evidence="2 3">
    <name type="scientific">Dictyobacter aurantiacus</name>
    <dbReference type="NCBI Taxonomy" id="1936993"/>
    <lineage>
        <taxon>Bacteria</taxon>
        <taxon>Bacillati</taxon>
        <taxon>Chloroflexota</taxon>
        <taxon>Ktedonobacteria</taxon>
        <taxon>Ktedonobacterales</taxon>
        <taxon>Dictyobacteraceae</taxon>
        <taxon>Dictyobacter</taxon>
    </lineage>
</organism>
<feature type="transmembrane region" description="Helical" evidence="1">
    <location>
        <begin position="15"/>
        <end position="35"/>
    </location>
</feature>
<proteinExistence type="predicted"/>
<dbReference type="EMBL" id="BIFQ01000001">
    <property type="protein sequence ID" value="GCE04232.1"/>
    <property type="molecule type" value="Genomic_DNA"/>
</dbReference>
<keyword evidence="3" id="KW-1185">Reference proteome</keyword>
<sequence>MRNRDYRPEPKRHRARWLTVLLDLWFLFGFVLGHQTQSYEAFLIICISGAILTITHLMFVLK</sequence>
<dbReference type="OrthoDB" id="9865420at2"/>
<comment type="caution">
    <text evidence="2">The sequence shown here is derived from an EMBL/GenBank/DDBJ whole genome shotgun (WGS) entry which is preliminary data.</text>
</comment>
<keyword evidence="1" id="KW-1133">Transmembrane helix</keyword>
<accession>A0A401ZBL5</accession>
<keyword evidence="1" id="KW-0812">Transmembrane</keyword>
<protein>
    <submittedName>
        <fullName evidence="2">Uncharacterized protein</fullName>
    </submittedName>
</protein>
<name>A0A401ZBL5_9CHLR</name>
<keyword evidence="1" id="KW-0472">Membrane</keyword>
<dbReference type="Proteomes" id="UP000287224">
    <property type="component" value="Unassembled WGS sequence"/>
</dbReference>
<feature type="transmembrane region" description="Helical" evidence="1">
    <location>
        <begin position="41"/>
        <end position="61"/>
    </location>
</feature>
<evidence type="ECO:0000256" key="1">
    <source>
        <dbReference type="SAM" id="Phobius"/>
    </source>
</evidence>
<gene>
    <name evidence="2" type="ORF">KDAU_15610</name>
</gene>
<dbReference type="AlphaFoldDB" id="A0A401ZBL5"/>
<evidence type="ECO:0000313" key="2">
    <source>
        <dbReference type="EMBL" id="GCE04232.1"/>
    </source>
</evidence>
<dbReference type="RefSeq" id="WP_126595407.1">
    <property type="nucleotide sequence ID" value="NZ_BIFQ01000001.1"/>
</dbReference>
<reference evidence="3" key="1">
    <citation type="submission" date="2018-12" db="EMBL/GenBank/DDBJ databases">
        <title>Tengunoibacter tsumagoiensis gen. nov., sp. nov., Dictyobacter kobayashii sp. nov., D. alpinus sp. nov., and D. joshuensis sp. nov. and description of Dictyobacteraceae fam. nov. within the order Ktedonobacterales isolated from Tengu-no-mugimeshi.</title>
        <authorList>
            <person name="Wang C.M."/>
            <person name="Zheng Y."/>
            <person name="Sakai Y."/>
            <person name="Toyoda A."/>
            <person name="Minakuchi Y."/>
            <person name="Abe K."/>
            <person name="Yokota A."/>
            <person name="Yabe S."/>
        </authorList>
    </citation>
    <scope>NUCLEOTIDE SEQUENCE [LARGE SCALE GENOMIC DNA]</scope>
    <source>
        <strain evidence="3">S-27</strain>
    </source>
</reference>